<reference evidence="2" key="1">
    <citation type="journal article" date="2020" name="Stud. Mycol.">
        <title>101 Dothideomycetes genomes: a test case for predicting lifestyles and emergence of pathogens.</title>
        <authorList>
            <person name="Haridas S."/>
            <person name="Albert R."/>
            <person name="Binder M."/>
            <person name="Bloem J."/>
            <person name="Labutti K."/>
            <person name="Salamov A."/>
            <person name="Andreopoulos B."/>
            <person name="Baker S."/>
            <person name="Barry K."/>
            <person name="Bills G."/>
            <person name="Bluhm B."/>
            <person name="Cannon C."/>
            <person name="Castanera R."/>
            <person name="Culley D."/>
            <person name="Daum C."/>
            <person name="Ezra D."/>
            <person name="Gonzalez J."/>
            <person name="Henrissat B."/>
            <person name="Kuo A."/>
            <person name="Liang C."/>
            <person name="Lipzen A."/>
            <person name="Lutzoni F."/>
            <person name="Magnuson J."/>
            <person name="Mondo S."/>
            <person name="Nolan M."/>
            <person name="Ohm R."/>
            <person name="Pangilinan J."/>
            <person name="Park H.-J."/>
            <person name="Ramirez L."/>
            <person name="Alfaro M."/>
            <person name="Sun H."/>
            <person name="Tritt A."/>
            <person name="Yoshinaga Y."/>
            <person name="Zwiers L.-H."/>
            <person name="Turgeon B."/>
            <person name="Goodwin S."/>
            <person name="Spatafora J."/>
            <person name="Crous P."/>
            <person name="Grigoriev I."/>
        </authorList>
    </citation>
    <scope>NUCLEOTIDE SEQUENCE</scope>
    <source>
        <strain evidence="2">CBS 109.77</strain>
    </source>
</reference>
<evidence type="ECO:0000313" key="2">
    <source>
        <dbReference type="EMBL" id="KAF2795876.1"/>
    </source>
</evidence>
<feature type="non-terminal residue" evidence="2">
    <location>
        <position position="1603"/>
    </location>
</feature>
<protein>
    <submittedName>
        <fullName evidence="2">Uncharacterized protein</fullName>
    </submittedName>
</protein>
<proteinExistence type="predicted"/>
<dbReference type="EMBL" id="MU001846">
    <property type="protein sequence ID" value="KAF2795876.1"/>
    <property type="molecule type" value="Genomic_DNA"/>
</dbReference>
<gene>
    <name evidence="2" type="ORF">K505DRAFT_272583</name>
</gene>
<keyword evidence="3" id="KW-1185">Reference proteome</keyword>
<evidence type="ECO:0000256" key="1">
    <source>
        <dbReference type="SAM" id="MobiDB-lite"/>
    </source>
</evidence>
<sequence length="1603" mass="182546">MAMPTTLDTSLIRASAPAEVAQYLQKLRPASSDEKITEDILQAIECGSILPSVFAVWLGVSRSPAVVKEAWKQKFSVQIRRAGTKRLSKFLRSSQWRQTWKCLGDTQGLLDLFSDFSVHEVLDVCLAISSSTKGQDLEAKRLKVTELLKALLPQLFPNTQHQTSDPRPLFKLYQRLVPGCTPDFVANVLDKTQKGEWTHFRNHFLFRSHPDTLRDLSLQTIFKDRAHGRQWLVSLTGKHPSTTGTYPRFSASMQFSLEVLRRLAKEEISTISDDDFLEDIVEPLAKRAIRKNITWAHTQEIIDLAVEYLEKHPAAAKKLEILYGRLLHVVAICWSRRSELFEKSFRALLLLWFKEHEHVEISDFEVLLMSVAKSRRYPLWRFCYKTVTGKDMDVEEDLKGAKGMLVPSLLEKLHPEQTLGLFTRLRNARGDNELIEKDNRSHIAGIASEQFAELADRLADEAKQIAKKCVEERKKKAISSSDQTQRTFYAQSMLFYAVASRSLQLYKEALEWSRRFVRDPLTAKALYQDYPDEVKILLCGIPTVLAKDVSSSIRSRVEEANEILLHMFETLRLALRQPSFELRHYSNSIGLFHDVVQERMSRSSGLKETLSLSDEEIYHIVWKDTVSLLVTVEEEALKSGLERLNANSARGILNYGRKENSELKDAAPSTYQFFDNLAKARDDLWCRFRPTVHPSAATLPTPFPRGLPVQHLTEPYLLTSPSLEIYAPYLAARASAAVFLSPSAALTPVPKDKDTLTAIGLFVDDYRYALQMLVPTSLEKEAKERIQQSWDHLAGPLSEPRMSTAEAIRYFRFPYPYTLIAKFWPKVPDADLVLGGWKAIFPKVDDPAEIEEWNPMPPQKEAIETRKLDPTYLDISFAIHTSTRYATIHSELNPLDPRIPGQDFTQNQIWSSWRVASEAEILAALLYLDTQNSDKSRILASPFPSPEDVRYPSVYLNEQFLSEIDTGSRRRAISYLKGHIKVVPPTLVAQLAENTINALGVADQSGPAFIKLEADAFLLIDVLSKSDRPGLASELIVKAIIKRPDASAWHRQLLCVTFLRRLPASEAYSCFENFANSIIAKLEEQENAKHAAKERAEKEKSDEVAKPTDNSSRQPFVKVTTVKFLAQLLQNSEFVSDDFSFSILSTIAQKASHMDIRKAVVDSLLNMLQTSPTDLAEKIFKVVETIIPLAGNLNERRPITEADWKTAEESLELPEVGDDFWDTSSPLRNALFNFYPSERTDVEHGEAYMKRIILPTIERLKNETAKWTSLFLRKHGIDEEAQKELNIPPVPASLDMWRRFLHLKSSYLPFSYLEEYVDCTIFNIAPPAAIKELNKKLNDDSVLQSSPSVQFWLQLYGTGPSINPKFPLTMLLEQTSALPEDIGLSTKQVQELFLKQFTALLWHDAPSYTHLNHLILSNLRPKRFDALWLGGHKPIVEAIIMYIETLRTRDWERDANRQPSVLPDTFPLRLWLLKYPQPDPVADATQLPLDAEQEAKCKALADQLAKTVDQICGRLYHKKFEQVKSAVGDHVSGMHRVVVGLYLGDIEKTRLSWLTRPDELRVELAAFLLEGQRGFKDDEGRKRVDRVLGSWRRSESEEVRRLG</sequence>
<dbReference type="Proteomes" id="UP000799757">
    <property type="component" value="Unassembled WGS sequence"/>
</dbReference>
<organism evidence="2 3">
    <name type="scientific">Melanomma pulvis-pyrius CBS 109.77</name>
    <dbReference type="NCBI Taxonomy" id="1314802"/>
    <lineage>
        <taxon>Eukaryota</taxon>
        <taxon>Fungi</taxon>
        <taxon>Dikarya</taxon>
        <taxon>Ascomycota</taxon>
        <taxon>Pezizomycotina</taxon>
        <taxon>Dothideomycetes</taxon>
        <taxon>Pleosporomycetidae</taxon>
        <taxon>Pleosporales</taxon>
        <taxon>Melanommataceae</taxon>
        <taxon>Melanomma</taxon>
    </lineage>
</organism>
<feature type="compositionally biased region" description="Basic and acidic residues" evidence="1">
    <location>
        <begin position="1089"/>
        <end position="1106"/>
    </location>
</feature>
<name>A0A6A6XHB8_9PLEO</name>
<evidence type="ECO:0000313" key="3">
    <source>
        <dbReference type="Proteomes" id="UP000799757"/>
    </source>
</evidence>
<accession>A0A6A6XHB8</accession>
<dbReference type="OrthoDB" id="2549237at2759"/>
<feature type="region of interest" description="Disordered" evidence="1">
    <location>
        <begin position="1089"/>
        <end position="1112"/>
    </location>
</feature>